<sequence>MMAAKPLNILVVDDVPQNLLAMRALLAADDWHVLTADSADAALELLLQHDVALALLDVQMPGMDGYALAELMRGAERTRHVPIIFLTAGSMEEQRSFRGYEAGAVDFLYKPFDGRVLRSKVAIFADLHRQKATLAENMAELQRLTRLNSTMLSALSHDIRAPLAALALNAELLLRSDKPGPGSAGARIKAATAMLSRQVDHLVNLAQLPSAELRPSPVMTDLAALTQERLETAQGNGLLSQLPAFEVLGDTQGLMDRAMLQQALDHLLLQATTYAGESGLKIELDGDQRRSLLLRISFAGLLGDAASQHLFGGGEAVEGMAAPRVGSGLSLPERVARAHGGSLVGRSRPREGTQFELMLPRGL</sequence>
<dbReference type="InterPro" id="IPR001789">
    <property type="entry name" value="Sig_transdc_resp-reg_receiver"/>
</dbReference>
<keyword evidence="7" id="KW-0808">Transferase</keyword>
<proteinExistence type="predicted"/>
<dbReference type="Gene3D" id="3.30.565.10">
    <property type="entry name" value="Histidine kinase-like ATPase, C-terminal domain"/>
    <property type="match status" value="1"/>
</dbReference>
<dbReference type="Gene3D" id="3.40.50.2300">
    <property type="match status" value="1"/>
</dbReference>
<gene>
    <name evidence="7" type="ORF">GCM10009107_16190</name>
</gene>
<protein>
    <recommendedName>
        <fullName evidence="2">histidine kinase</fullName>
        <ecNumber evidence="2">2.7.13.3</ecNumber>
    </recommendedName>
</protein>
<dbReference type="GO" id="GO:0016301">
    <property type="term" value="F:kinase activity"/>
    <property type="evidence" value="ECO:0007669"/>
    <property type="project" value="UniProtKB-KW"/>
</dbReference>
<evidence type="ECO:0000259" key="5">
    <source>
        <dbReference type="PROSITE" id="PS50109"/>
    </source>
</evidence>
<dbReference type="SMART" id="SM00388">
    <property type="entry name" value="HisKA"/>
    <property type="match status" value="1"/>
</dbReference>
<evidence type="ECO:0000256" key="4">
    <source>
        <dbReference type="PROSITE-ProRule" id="PRU00169"/>
    </source>
</evidence>
<comment type="catalytic activity">
    <reaction evidence="1">
        <text>ATP + protein L-histidine = ADP + protein N-phospho-L-histidine.</text>
        <dbReference type="EC" id="2.7.13.3"/>
    </reaction>
</comment>
<dbReference type="SUPFAM" id="SSF55874">
    <property type="entry name" value="ATPase domain of HSP90 chaperone/DNA topoisomerase II/histidine kinase"/>
    <property type="match status" value="1"/>
</dbReference>
<dbReference type="SMART" id="SM00448">
    <property type="entry name" value="REC"/>
    <property type="match status" value="1"/>
</dbReference>
<feature type="domain" description="Response regulatory" evidence="6">
    <location>
        <begin position="8"/>
        <end position="125"/>
    </location>
</feature>
<evidence type="ECO:0000313" key="8">
    <source>
        <dbReference type="Proteomes" id="UP001500279"/>
    </source>
</evidence>
<evidence type="ECO:0000256" key="3">
    <source>
        <dbReference type="ARBA" id="ARBA00022553"/>
    </source>
</evidence>
<organism evidence="7 8">
    <name type="scientific">Ideonella azotifigens</name>
    <dbReference type="NCBI Taxonomy" id="513160"/>
    <lineage>
        <taxon>Bacteria</taxon>
        <taxon>Pseudomonadati</taxon>
        <taxon>Pseudomonadota</taxon>
        <taxon>Betaproteobacteria</taxon>
        <taxon>Burkholderiales</taxon>
        <taxon>Sphaerotilaceae</taxon>
        <taxon>Ideonella</taxon>
    </lineage>
</organism>
<dbReference type="Proteomes" id="UP001500279">
    <property type="component" value="Unassembled WGS sequence"/>
</dbReference>
<dbReference type="EC" id="2.7.13.3" evidence="2"/>
<dbReference type="InterPro" id="IPR005467">
    <property type="entry name" value="His_kinase_dom"/>
</dbReference>
<dbReference type="SUPFAM" id="SSF52172">
    <property type="entry name" value="CheY-like"/>
    <property type="match status" value="1"/>
</dbReference>
<dbReference type="PANTHER" id="PTHR43547:SF2">
    <property type="entry name" value="HYBRID SIGNAL TRANSDUCTION HISTIDINE KINASE C"/>
    <property type="match status" value="1"/>
</dbReference>
<evidence type="ECO:0000259" key="6">
    <source>
        <dbReference type="PROSITE" id="PS50110"/>
    </source>
</evidence>
<dbReference type="Pfam" id="PF00072">
    <property type="entry name" value="Response_reg"/>
    <property type="match status" value="1"/>
</dbReference>
<dbReference type="InterPro" id="IPR003661">
    <property type="entry name" value="HisK_dim/P_dom"/>
</dbReference>
<dbReference type="InterPro" id="IPR036097">
    <property type="entry name" value="HisK_dim/P_sf"/>
</dbReference>
<evidence type="ECO:0000313" key="7">
    <source>
        <dbReference type="EMBL" id="GAA0747569.1"/>
    </source>
</evidence>
<dbReference type="PROSITE" id="PS50109">
    <property type="entry name" value="HIS_KIN"/>
    <property type="match status" value="1"/>
</dbReference>
<feature type="domain" description="Histidine kinase" evidence="5">
    <location>
        <begin position="154"/>
        <end position="363"/>
    </location>
</feature>
<evidence type="ECO:0000256" key="2">
    <source>
        <dbReference type="ARBA" id="ARBA00012438"/>
    </source>
</evidence>
<dbReference type="InterPro" id="IPR036890">
    <property type="entry name" value="HATPase_C_sf"/>
</dbReference>
<dbReference type="InterPro" id="IPR011006">
    <property type="entry name" value="CheY-like_superfamily"/>
</dbReference>
<evidence type="ECO:0000256" key="1">
    <source>
        <dbReference type="ARBA" id="ARBA00000085"/>
    </source>
</evidence>
<name>A0ABN1JVL9_9BURK</name>
<dbReference type="Pfam" id="PF00512">
    <property type="entry name" value="HisKA"/>
    <property type="match status" value="1"/>
</dbReference>
<comment type="caution">
    <text evidence="7">The sequence shown here is derived from an EMBL/GenBank/DDBJ whole genome shotgun (WGS) entry which is preliminary data.</text>
</comment>
<dbReference type="SUPFAM" id="SSF47384">
    <property type="entry name" value="Homodimeric domain of signal transducing histidine kinase"/>
    <property type="match status" value="1"/>
</dbReference>
<dbReference type="PROSITE" id="PS50110">
    <property type="entry name" value="RESPONSE_REGULATORY"/>
    <property type="match status" value="1"/>
</dbReference>
<dbReference type="Gene3D" id="1.10.287.130">
    <property type="match status" value="1"/>
</dbReference>
<accession>A0ABN1JVL9</accession>
<keyword evidence="3 4" id="KW-0597">Phosphoprotein</keyword>
<reference evidence="7 8" key="1">
    <citation type="journal article" date="2019" name="Int. J. Syst. Evol. Microbiol.">
        <title>The Global Catalogue of Microorganisms (GCM) 10K type strain sequencing project: providing services to taxonomists for standard genome sequencing and annotation.</title>
        <authorList>
            <consortium name="The Broad Institute Genomics Platform"/>
            <consortium name="The Broad Institute Genome Sequencing Center for Infectious Disease"/>
            <person name="Wu L."/>
            <person name="Ma J."/>
        </authorList>
    </citation>
    <scope>NUCLEOTIDE SEQUENCE [LARGE SCALE GENOMIC DNA]</scope>
    <source>
        <strain evidence="7 8">JCM 15503</strain>
    </source>
</reference>
<feature type="modified residue" description="4-aspartylphosphate" evidence="4">
    <location>
        <position position="57"/>
    </location>
</feature>
<dbReference type="PANTHER" id="PTHR43547">
    <property type="entry name" value="TWO-COMPONENT HISTIDINE KINASE"/>
    <property type="match status" value="1"/>
</dbReference>
<keyword evidence="8" id="KW-1185">Reference proteome</keyword>
<dbReference type="EMBL" id="BAAAEW010000007">
    <property type="protein sequence ID" value="GAA0747569.1"/>
    <property type="molecule type" value="Genomic_DNA"/>
</dbReference>
<keyword evidence="7" id="KW-0418">Kinase</keyword>